<dbReference type="InterPro" id="IPR013221">
    <property type="entry name" value="Mur_ligase_cen"/>
</dbReference>
<dbReference type="Pfam" id="PF02875">
    <property type="entry name" value="Mur_ligase_C"/>
    <property type="match status" value="1"/>
</dbReference>
<dbReference type="GO" id="GO:0008784">
    <property type="term" value="F:alanine racemase activity"/>
    <property type="evidence" value="ECO:0007669"/>
    <property type="project" value="UniProtKB-UniRule"/>
</dbReference>
<evidence type="ECO:0000256" key="14">
    <source>
        <dbReference type="HAMAP-Rule" id="MF_01201"/>
    </source>
</evidence>
<evidence type="ECO:0000256" key="3">
    <source>
        <dbReference type="ARBA" id="ARBA00022490"/>
    </source>
</evidence>
<dbReference type="NCBIfam" id="TIGR01143">
    <property type="entry name" value="murF"/>
    <property type="match status" value="1"/>
</dbReference>
<dbReference type="HAMAP" id="MF_01201">
    <property type="entry name" value="Ala_racemase"/>
    <property type="match status" value="1"/>
</dbReference>
<protein>
    <recommendedName>
        <fullName evidence="14">Alanine racemase</fullName>
        <ecNumber evidence="14">5.1.1.1</ecNumber>
    </recommendedName>
</protein>
<dbReference type="GO" id="GO:0005524">
    <property type="term" value="F:ATP binding"/>
    <property type="evidence" value="ECO:0007669"/>
    <property type="project" value="UniProtKB-KW"/>
</dbReference>
<evidence type="ECO:0000256" key="4">
    <source>
        <dbReference type="ARBA" id="ARBA00022598"/>
    </source>
</evidence>
<dbReference type="EC" id="5.1.1.1" evidence="14"/>
<dbReference type="SUPFAM" id="SSF50621">
    <property type="entry name" value="Alanine racemase C-terminal domain-like"/>
    <property type="match status" value="1"/>
</dbReference>
<proteinExistence type="inferred from homology"/>
<evidence type="ECO:0000256" key="2">
    <source>
        <dbReference type="ARBA" id="ARBA00001933"/>
    </source>
</evidence>
<name>F0R194_PHOSB</name>
<dbReference type="InterPro" id="IPR001608">
    <property type="entry name" value="Ala_racemase_N"/>
</dbReference>
<dbReference type="InterPro" id="IPR029066">
    <property type="entry name" value="PLP-binding_barrel"/>
</dbReference>
<keyword evidence="9" id="KW-0133">Cell shape</keyword>
<dbReference type="Gene3D" id="3.40.1190.10">
    <property type="entry name" value="Mur-like, catalytic domain"/>
    <property type="match status" value="1"/>
</dbReference>
<comment type="similarity">
    <text evidence="14">Belongs to the alanine racemase family.</text>
</comment>
<dbReference type="GO" id="GO:0008360">
    <property type="term" value="P:regulation of cell shape"/>
    <property type="evidence" value="ECO:0007669"/>
    <property type="project" value="UniProtKB-KW"/>
</dbReference>
<keyword evidence="11 14" id="KW-0413">Isomerase</keyword>
<dbReference type="GO" id="GO:0071555">
    <property type="term" value="P:cell wall organization"/>
    <property type="evidence" value="ECO:0007669"/>
    <property type="project" value="UniProtKB-KW"/>
</dbReference>
<dbReference type="InterPro" id="IPR051046">
    <property type="entry name" value="MurCDEF_CellWall_CoF430Synth"/>
</dbReference>
<dbReference type="UniPathway" id="UPA00042">
    <property type="reaction ID" value="UER00497"/>
</dbReference>
<keyword evidence="3" id="KW-0963">Cytoplasm</keyword>
<evidence type="ECO:0000256" key="15">
    <source>
        <dbReference type="PIRSR" id="PIRSR600821-50"/>
    </source>
</evidence>
<keyword evidence="7" id="KW-0067">ATP-binding</keyword>
<dbReference type="GO" id="GO:0030632">
    <property type="term" value="P:D-alanine biosynthetic process"/>
    <property type="evidence" value="ECO:0007669"/>
    <property type="project" value="UniProtKB-UniRule"/>
</dbReference>
<dbReference type="GO" id="GO:0047480">
    <property type="term" value="F:UDP-N-acetylmuramoyl-tripeptide-D-alanyl-D-alanine ligase activity"/>
    <property type="evidence" value="ECO:0007669"/>
    <property type="project" value="InterPro"/>
</dbReference>
<dbReference type="eggNOG" id="COG0787">
    <property type="taxonomic scope" value="Bacteria"/>
</dbReference>
<dbReference type="SUPFAM" id="SSF63418">
    <property type="entry name" value="MurE/MurF N-terminal domain"/>
    <property type="match status" value="1"/>
</dbReference>
<dbReference type="Proteomes" id="UP000007486">
    <property type="component" value="Chromosome"/>
</dbReference>
<evidence type="ECO:0000256" key="16">
    <source>
        <dbReference type="PIRSR" id="PIRSR600821-52"/>
    </source>
</evidence>
<evidence type="ECO:0000256" key="5">
    <source>
        <dbReference type="ARBA" id="ARBA00022618"/>
    </source>
</evidence>
<dbReference type="Pfam" id="PF08245">
    <property type="entry name" value="Mur_ligase_M"/>
    <property type="match status" value="1"/>
</dbReference>
<dbReference type="PANTHER" id="PTHR43024">
    <property type="entry name" value="UDP-N-ACETYLMURAMOYL-TRIPEPTIDE--D-ALANYL-D-ALANINE LIGASE"/>
    <property type="match status" value="1"/>
</dbReference>
<dbReference type="OrthoDB" id="9801978at2"/>
<dbReference type="InterPro" id="IPR005863">
    <property type="entry name" value="UDP-N-AcMur_synth"/>
</dbReference>
<comment type="pathway">
    <text evidence="14">Amino-acid biosynthesis; D-alanine biosynthesis; D-alanine from L-alanine: step 1/1.</text>
</comment>
<evidence type="ECO:0000256" key="7">
    <source>
        <dbReference type="ARBA" id="ARBA00022840"/>
    </source>
</evidence>
<evidence type="ECO:0000313" key="19">
    <source>
        <dbReference type="Proteomes" id="UP000007486"/>
    </source>
</evidence>
<keyword evidence="8 14" id="KW-0663">Pyridoxal phosphate</keyword>
<evidence type="ECO:0000313" key="18">
    <source>
        <dbReference type="EMBL" id="ADY36322.1"/>
    </source>
</evidence>
<comment type="function">
    <text evidence="14">Catalyzes the interconversion of L-alanine and D-alanine. May also act on other amino acids.</text>
</comment>
<evidence type="ECO:0000256" key="9">
    <source>
        <dbReference type="ARBA" id="ARBA00022960"/>
    </source>
</evidence>
<dbReference type="AlphaFoldDB" id="F0R194"/>
<dbReference type="SUPFAM" id="SSF53623">
    <property type="entry name" value="MurD-like peptide ligases, catalytic domain"/>
    <property type="match status" value="1"/>
</dbReference>
<sequence>MSSSIEEIVSVVGATRIGERQASISWILTDSRSLCFPEETLFFALKAKRNDGHKYIPELYARGVYNFVVAEVPEEMKNCTDVNFLVVGNVLKALQRLAGKHREQYQVPVIGITGSNGKTVVKEWLYQLLSPDKRIIRSPRSYNSQIGVPLSVWMMDEHTELGIFEAGISEMGEMETLEPIIRPTIGVLTNIGGAHQENFSSLQDKCMEKLLLFKECDVIVYNGDNELIRDCVSKSLFTAREIAWSMKDPERPLFIEKIEKDAAGTTIKYRYLGFFKEFRIPYIDDASIENSLHCLAVALYLMVPTEVIAERMAHLEPVAMRLEVKEGKNGCVLINDSYNSDFASLDIALDFMARRSEDKARRRTLILSDILETGQPGKLLYRQVAELVHSRGVDRLIGVGEEISASSSRFDVKEKQFFLTTEELMASGVLETLRNDIVLIKGARAFHFDAVSDFLELKVHETILEINLNALVDNLNYYRNKLKPETKLMCMVKASAYGAGPFEVAKTLEEHRVDYLAVAVADEGADLRKAGITCPIVIMNPEATAFKTMFAYRLEPNIYGFPILEEMIKAAEREGVSNFPIHIKIDTGMHRLGFSPHQDMQRLVERLHRQSAVIPRSVFSHLAGSDSERFDAFTRKQIETFEAAAAELQAGFGVKILRHVCNTAGIERYPGAQFDMVRLGIGLYGIDPFTNHILHNVSTLKTTILQIHDIPADETVGYSRKGVLYRDSRIATIPIGYADGLNRHLGNGHAYCLVNGKKAPYVGNICMDVCMIDVTDIDCKEGDKAIIFGDDLPVTVLAEALGTIPYEILTSVSNRVKRVYFQG</sequence>
<dbReference type="GO" id="GO:0030170">
    <property type="term" value="F:pyridoxal phosphate binding"/>
    <property type="evidence" value="ECO:0007669"/>
    <property type="project" value="UniProtKB-UniRule"/>
</dbReference>
<dbReference type="Gene3D" id="3.20.20.10">
    <property type="entry name" value="Alanine racemase"/>
    <property type="match status" value="1"/>
</dbReference>
<dbReference type="InterPro" id="IPR004101">
    <property type="entry name" value="Mur_ligase_C"/>
</dbReference>
<dbReference type="NCBIfam" id="NF008897">
    <property type="entry name" value="PRK11930.1"/>
    <property type="match status" value="1"/>
</dbReference>
<feature type="binding site" evidence="14 16">
    <location>
        <position position="591"/>
    </location>
    <ligand>
        <name>substrate</name>
    </ligand>
</feature>
<dbReference type="Gene3D" id="3.90.190.20">
    <property type="entry name" value="Mur ligase, C-terminal domain"/>
    <property type="match status" value="1"/>
</dbReference>
<evidence type="ECO:0000256" key="1">
    <source>
        <dbReference type="ARBA" id="ARBA00000316"/>
    </source>
</evidence>
<dbReference type="InterPro" id="IPR036565">
    <property type="entry name" value="Mur-like_cat_sf"/>
</dbReference>
<organism evidence="18 19">
    <name type="scientific">Phocaeicola salanitronis (strain DSM 18170 / JCM 13657 / CCUG 60908 / BL78)</name>
    <name type="common">Bacteroides salanitronis</name>
    <dbReference type="NCBI Taxonomy" id="667015"/>
    <lineage>
        <taxon>Bacteria</taxon>
        <taxon>Pseudomonadati</taxon>
        <taxon>Bacteroidota</taxon>
        <taxon>Bacteroidia</taxon>
        <taxon>Bacteroidales</taxon>
        <taxon>Bacteroidaceae</taxon>
        <taxon>Phocaeicola</taxon>
    </lineage>
</organism>
<dbReference type="STRING" id="667015.Bacsa_1763"/>
<dbReference type="Gene3D" id="3.40.1390.10">
    <property type="entry name" value="MurE/MurF, N-terminal domain"/>
    <property type="match status" value="1"/>
</dbReference>
<evidence type="ECO:0000256" key="13">
    <source>
        <dbReference type="ARBA" id="ARBA00023316"/>
    </source>
</evidence>
<gene>
    <name evidence="18" type="ordered locus">Bacsa_1763</name>
</gene>
<dbReference type="SMART" id="SM01005">
    <property type="entry name" value="Ala_racemase_C"/>
    <property type="match status" value="1"/>
</dbReference>
<dbReference type="Gene3D" id="2.40.37.10">
    <property type="entry name" value="Lyase, Ornithine Decarboxylase, Chain A, domain 1"/>
    <property type="match status" value="1"/>
</dbReference>
<dbReference type="CDD" id="cd00430">
    <property type="entry name" value="PLPDE_III_AR"/>
    <property type="match status" value="1"/>
</dbReference>
<dbReference type="EMBL" id="CP002530">
    <property type="protein sequence ID" value="ADY36322.1"/>
    <property type="molecule type" value="Genomic_DNA"/>
</dbReference>
<feature type="domain" description="Alanine racemase C-terminal" evidence="17">
    <location>
        <begin position="697"/>
        <end position="821"/>
    </location>
</feature>
<evidence type="ECO:0000256" key="11">
    <source>
        <dbReference type="ARBA" id="ARBA00023235"/>
    </source>
</evidence>
<keyword evidence="5" id="KW-0132">Cell division</keyword>
<dbReference type="GO" id="GO:0051301">
    <property type="term" value="P:cell division"/>
    <property type="evidence" value="ECO:0007669"/>
    <property type="project" value="UniProtKB-KW"/>
</dbReference>
<dbReference type="PANTHER" id="PTHR43024:SF1">
    <property type="entry name" value="UDP-N-ACETYLMURAMOYL-TRIPEPTIDE--D-ALANYL-D-ALANINE LIGASE"/>
    <property type="match status" value="1"/>
</dbReference>
<dbReference type="Pfam" id="PF00842">
    <property type="entry name" value="Ala_racemase_C"/>
    <property type="match status" value="1"/>
</dbReference>
<evidence type="ECO:0000256" key="8">
    <source>
        <dbReference type="ARBA" id="ARBA00022898"/>
    </source>
</evidence>
<evidence type="ECO:0000256" key="12">
    <source>
        <dbReference type="ARBA" id="ARBA00023306"/>
    </source>
</evidence>
<dbReference type="InterPro" id="IPR011079">
    <property type="entry name" value="Ala_racemase_C"/>
</dbReference>
<evidence type="ECO:0000256" key="10">
    <source>
        <dbReference type="ARBA" id="ARBA00022984"/>
    </source>
</evidence>
<dbReference type="SUPFAM" id="SSF53244">
    <property type="entry name" value="MurD-like peptide ligases, peptide-binding domain"/>
    <property type="match status" value="1"/>
</dbReference>
<evidence type="ECO:0000259" key="17">
    <source>
        <dbReference type="SMART" id="SM01005"/>
    </source>
</evidence>
<keyword evidence="13" id="KW-0961">Cell wall biogenesis/degradation</keyword>
<dbReference type="eggNOG" id="COG0770">
    <property type="taxonomic scope" value="Bacteria"/>
</dbReference>
<dbReference type="PRINTS" id="PR00992">
    <property type="entry name" value="ALARACEMASE"/>
</dbReference>
<keyword evidence="19" id="KW-1185">Reference proteome</keyword>
<keyword evidence="6" id="KW-0547">Nucleotide-binding</keyword>
<dbReference type="InterPro" id="IPR036615">
    <property type="entry name" value="Mur_ligase_C_dom_sf"/>
</dbReference>
<accession>F0R194</accession>
<reference evidence="18 19" key="1">
    <citation type="journal article" date="2011" name="Stand. Genomic Sci.">
        <title>Complete genome sequence of Bacteroides salanitronis type strain (BL78).</title>
        <authorList>
            <person name="Gronow S."/>
            <person name="Held B."/>
            <person name="Lucas S."/>
            <person name="Lapidus A."/>
            <person name="Del Rio T.G."/>
            <person name="Nolan M."/>
            <person name="Tice H."/>
            <person name="Deshpande S."/>
            <person name="Cheng J.F."/>
            <person name="Pitluck S."/>
            <person name="Liolios K."/>
            <person name="Pagani I."/>
            <person name="Ivanova N."/>
            <person name="Mavromatis K."/>
            <person name="Pati A."/>
            <person name="Tapia R."/>
            <person name="Han C."/>
            <person name="Goodwin L."/>
            <person name="Chen A."/>
            <person name="Palaniappan K."/>
            <person name="Land M."/>
            <person name="Hauser L."/>
            <person name="Chang Y.J."/>
            <person name="Jeffries C.D."/>
            <person name="Brambilla E.M."/>
            <person name="Rohde M."/>
            <person name="Goker M."/>
            <person name="Detter J.C."/>
            <person name="Woyke T."/>
            <person name="Bristow J."/>
            <person name="Markowitz V."/>
            <person name="Hugenholtz P."/>
            <person name="Kyrpides N.C."/>
            <person name="Klenk H.P."/>
            <person name="Eisen J.A."/>
        </authorList>
    </citation>
    <scope>NUCLEOTIDE SEQUENCE [LARGE SCALE GENOMIC DNA]</scope>
    <source>
        <strain evidence="18 19">DSM 18170</strain>
    </source>
</reference>
<evidence type="ECO:0000256" key="6">
    <source>
        <dbReference type="ARBA" id="ARBA00022741"/>
    </source>
</evidence>
<feature type="active site" description="Proton acceptor; specific for D-alanine" evidence="14">
    <location>
        <position position="493"/>
    </location>
</feature>
<feature type="binding site" evidence="14 16">
    <location>
        <position position="767"/>
    </location>
    <ligand>
        <name>substrate</name>
    </ligand>
</feature>
<dbReference type="GO" id="GO:0009252">
    <property type="term" value="P:peptidoglycan biosynthetic process"/>
    <property type="evidence" value="ECO:0007669"/>
    <property type="project" value="UniProtKB-KW"/>
</dbReference>
<dbReference type="RefSeq" id="WP_013617753.1">
    <property type="nucleotide sequence ID" value="NC_015164.1"/>
</dbReference>
<dbReference type="SUPFAM" id="SSF51419">
    <property type="entry name" value="PLP-binding barrel"/>
    <property type="match status" value="1"/>
</dbReference>
<feature type="modified residue" description="N6-(pyridoxal phosphate)lysine" evidence="14 15">
    <location>
        <position position="493"/>
    </location>
</feature>
<dbReference type="Pfam" id="PF01168">
    <property type="entry name" value="Ala_racemase_N"/>
    <property type="match status" value="1"/>
</dbReference>
<dbReference type="NCBIfam" id="TIGR00492">
    <property type="entry name" value="alr"/>
    <property type="match status" value="1"/>
</dbReference>
<dbReference type="KEGG" id="bsa:Bacsa_1763"/>
<feature type="active site" description="Proton acceptor; specific for L-alanine" evidence="14">
    <location>
        <position position="718"/>
    </location>
</feature>
<comment type="cofactor">
    <cofactor evidence="2 14 15">
        <name>pyridoxal 5'-phosphate</name>
        <dbReference type="ChEBI" id="CHEBI:597326"/>
    </cofactor>
</comment>
<keyword evidence="10" id="KW-0573">Peptidoglycan synthesis</keyword>
<dbReference type="InterPro" id="IPR000821">
    <property type="entry name" value="Ala_racemase"/>
</dbReference>
<dbReference type="InterPro" id="IPR009006">
    <property type="entry name" value="Ala_racemase/Decarboxylase_C"/>
</dbReference>
<keyword evidence="4 18" id="KW-0436">Ligase</keyword>
<dbReference type="HOGENOM" id="CLU_372082_0_0_10"/>
<dbReference type="FunFam" id="3.20.20.10:FF:000002">
    <property type="entry name" value="Alanine racemase"/>
    <property type="match status" value="1"/>
</dbReference>
<keyword evidence="12" id="KW-0131">Cell cycle</keyword>
<dbReference type="InterPro" id="IPR035911">
    <property type="entry name" value="MurE/MurF_N"/>
</dbReference>
<comment type="catalytic activity">
    <reaction evidence="1 14">
        <text>L-alanine = D-alanine</text>
        <dbReference type="Rhea" id="RHEA:20249"/>
        <dbReference type="ChEBI" id="CHEBI:57416"/>
        <dbReference type="ChEBI" id="CHEBI:57972"/>
        <dbReference type="EC" id="5.1.1.1"/>
    </reaction>
</comment>